<evidence type="ECO:0000313" key="3">
    <source>
        <dbReference type="Proteomes" id="UP000595703"/>
    </source>
</evidence>
<feature type="domain" description="Cupin type-2" evidence="1">
    <location>
        <begin position="45"/>
        <end position="112"/>
    </location>
</feature>
<dbReference type="InterPro" id="IPR014710">
    <property type="entry name" value="RmlC-like_jellyroll"/>
</dbReference>
<dbReference type="Pfam" id="PF07883">
    <property type="entry name" value="Cupin_2"/>
    <property type="match status" value="1"/>
</dbReference>
<dbReference type="InterPro" id="IPR013096">
    <property type="entry name" value="Cupin_2"/>
</dbReference>
<dbReference type="PANTHER" id="PTHR36440:SF1">
    <property type="entry name" value="PUTATIVE (AFU_ORTHOLOGUE AFUA_8G07350)-RELATED"/>
    <property type="match status" value="1"/>
</dbReference>
<proteinExistence type="predicted"/>
<dbReference type="AlphaFoldDB" id="A0A7U3UWY5"/>
<organism evidence="2 3">
    <name type="scientific">Actinacidiphila reveromycinica</name>
    <dbReference type="NCBI Taxonomy" id="659352"/>
    <lineage>
        <taxon>Bacteria</taxon>
        <taxon>Bacillati</taxon>
        <taxon>Actinomycetota</taxon>
        <taxon>Actinomycetes</taxon>
        <taxon>Kitasatosporales</taxon>
        <taxon>Streptomycetaceae</taxon>
        <taxon>Actinacidiphila</taxon>
    </lineage>
</organism>
<dbReference type="InterPro" id="IPR011051">
    <property type="entry name" value="RmlC_Cupin_sf"/>
</dbReference>
<evidence type="ECO:0000259" key="1">
    <source>
        <dbReference type="Pfam" id="PF07883"/>
    </source>
</evidence>
<dbReference type="InterPro" id="IPR053146">
    <property type="entry name" value="QDO-like"/>
</dbReference>
<protein>
    <recommendedName>
        <fullName evidence="1">Cupin type-2 domain-containing protein</fullName>
    </recommendedName>
</protein>
<reference evidence="2 3" key="2">
    <citation type="journal article" date="2011" name="J. Antibiot.">
        <title>Furaquinocins I and J: novel polyketide isoprenoid hybrid compounds from Streptomyces reveromyceticus SN-593.</title>
        <authorList>
            <person name="Panthee S."/>
            <person name="Takahashi S."/>
            <person name="Takagi H."/>
            <person name="Nogawa T."/>
            <person name="Oowada E."/>
            <person name="Uramoto M."/>
            <person name="Osada H."/>
        </authorList>
    </citation>
    <scope>NUCLEOTIDE SEQUENCE [LARGE SCALE GENOMIC DNA]</scope>
    <source>
        <strain evidence="2 3">SN-593</strain>
    </source>
</reference>
<dbReference type="SUPFAM" id="SSF51182">
    <property type="entry name" value="RmlC-like cupins"/>
    <property type="match status" value="1"/>
</dbReference>
<dbReference type="KEGG" id="arev:RVR_7362"/>
<accession>A0A7U3UWY5</accession>
<reference evidence="2 3" key="3">
    <citation type="journal article" date="2011" name="Nat. Chem. Biol.">
        <title>Reveromycin A biosynthesis uses RevG and RevJ for stereospecific spiroacetal formation.</title>
        <authorList>
            <person name="Takahashi S."/>
            <person name="Toyoda A."/>
            <person name="Sekiyama Y."/>
            <person name="Takagi H."/>
            <person name="Nogawa T."/>
            <person name="Uramoto M."/>
            <person name="Suzuki R."/>
            <person name="Koshino H."/>
            <person name="Kumano T."/>
            <person name="Panthee S."/>
            <person name="Dairi T."/>
            <person name="Ishikawa J."/>
            <person name="Ikeda H."/>
            <person name="Sakaki Y."/>
            <person name="Osada H."/>
        </authorList>
    </citation>
    <scope>NUCLEOTIDE SEQUENCE [LARGE SCALE GENOMIC DNA]</scope>
    <source>
        <strain evidence="2 3">SN-593</strain>
    </source>
</reference>
<dbReference type="EMBL" id="AP018365">
    <property type="protein sequence ID" value="BBB00344.1"/>
    <property type="molecule type" value="Genomic_DNA"/>
</dbReference>
<keyword evidence="3" id="KW-1185">Reference proteome</keyword>
<reference evidence="2 3" key="1">
    <citation type="journal article" date="2010" name="J. Bacteriol.">
        <title>Biochemical characterization of a novel indole prenyltransferase from Streptomyces sp. SN-593.</title>
        <authorList>
            <person name="Takahashi S."/>
            <person name="Takagi H."/>
            <person name="Toyoda A."/>
            <person name="Uramoto M."/>
            <person name="Nogawa T."/>
            <person name="Ueki M."/>
            <person name="Sakaki Y."/>
            <person name="Osada H."/>
        </authorList>
    </citation>
    <scope>NUCLEOTIDE SEQUENCE [LARGE SCALE GENOMIC DNA]</scope>
    <source>
        <strain evidence="2 3">SN-593</strain>
    </source>
</reference>
<sequence>MKGTPVSMAYIAQPEQQQQLEWLDGGTLAMLLDGRATDGQLMVGRFDVGKGEAPPYHKHLHEDEIFLLIKGTALVWCDDQEYELAEGGVVFLPKQIPHGYRITSERADLLMINTPAGIEGMFRETGRDKATPRPPGFQVTPNPDIADTYGNIVLGPPR</sequence>
<reference evidence="2 3" key="4">
    <citation type="journal article" date="2020" name="Sci. Rep.">
        <title>beta-carboline chemical signals induce reveromycin production through a LuxR family regulator in Streptomyces sp. SN-593.</title>
        <authorList>
            <person name="Panthee S."/>
            <person name="Kito N."/>
            <person name="Hayashi T."/>
            <person name="Shimizu T."/>
            <person name="Ishikawa J."/>
            <person name="Hamamoto H."/>
            <person name="Osada H."/>
            <person name="Takahashi S."/>
        </authorList>
    </citation>
    <scope>NUCLEOTIDE SEQUENCE [LARGE SCALE GENOMIC DNA]</scope>
    <source>
        <strain evidence="2 3">SN-593</strain>
    </source>
</reference>
<gene>
    <name evidence="2" type="ORF">RVR_7362</name>
</gene>
<evidence type="ECO:0000313" key="2">
    <source>
        <dbReference type="EMBL" id="BBB00344.1"/>
    </source>
</evidence>
<name>A0A7U3UWY5_9ACTN</name>
<dbReference type="PANTHER" id="PTHR36440">
    <property type="entry name" value="PUTATIVE (AFU_ORTHOLOGUE AFUA_8G07350)-RELATED"/>
    <property type="match status" value="1"/>
</dbReference>
<dbReference type="Gene3D" id="2.60.120.10">
    <property type="entry name" value="Jelly Rolls"/>
    <property type="match status" value="1"/>
</dbReference>
<dbReference type="Proteomes" id="UP000595703">
    <property type="component" value="Chromosome"/>
</dbReference>